<reference evidence="5" key="1">
    <citation type="submission" date="2021-11" db="EMBL/GenBank/DDBJ databases">
        <title>Halomonas sp., isolated from a coastal aquaculture zone in Dongshan Bay.</title>
        <authorList>
            <person name="Lin W."/>
        </authorList>
    </citation>
    <scope>NUCLEOTIDE SEQUENCE</scope>
    <source>
        <strain evidence="5">Yzlin-01</strain>
    </source>
</reference>
<dbReference type="SUPFAM" id="SSF48452">
    <property type="entry name" value="TPR-like"/>
    <property type="match status" value="1"/>
</dbReference>
<evidence type="ECO:0000313" key="6">
    <source>
        <dbReference type="Proteomes" id="UP001165542"/>
    </source>
</evidence>
<dbReference type="PANTHER" id="PTHR45586">
    <property type="entry name" value="TPR REPEAT-CONTAINING PROTEIN PA4667"/>
    <property type="match status" value="1"/>
</dbReference>
<protein>
    <submittedName>
        <fullName evidence="5">Type IV pilus biogenesis/stability protein PilW</fullName>
    </submittedName>
</protein>
<dbReference type="SMART" id="SM00028">
    <property type="entry name" value="TPR"/>
    <property type="match status" value="3"/>
</dbReference>
<dbReference type="PROSITE" id="PS50005">
    <property type="entry name" value="TPR"/>
    <property type="match status" value="3"/>
</dbReference>
<gene>
    <name evidence="5" type="primary">pilW</name>
    <name evidence="5" type="ORF">LLY24_17450</name>
</gene>
<feature type="chain" id="PRO_5045092021" evidence="4">
    <location>
        <begin position="27"/>
        <end position="242"/>
    </location>
</feature>
<accession>A0ABT2EHM4</accession>
<dbReference type="PROSITE" id="PS50293">
    <property type="entry name" value="TPR_REGION"/>
    <property type="match status" value="2"/>
</dbReference>
<organism evidence="5 6">
    <name type="scientific">Halomonas dongshanensis</name>
    <dbReference type="NCBI Taxonomy" id="2890835"/>
    <lineage>
        <taxon>Bacteria</taxon>
        <taxon>Pseudomonadati</taxon>
        <taxon>Pseudomonadota</taxon>
        <taxon>Gammaproteobacteria</taxon>
        <taxon>Oceanospirillales</taxon>
        <taxon>Halomonadaceae</taxon>
        <taxon>Halomonas</taxon>
    </lineage>
</organism>
<dbReference type="InterPro" id="IPR019734">
    <property type="entry name" value="TPR_rpt"/>
</dbReference>
<dbReference type="NCBIfam" id="TIGR02521">
    <property type="entry name" value="type_IV_pilW"/>
    <property type="match status" value="1"/>
</dbReference>
<dbReference type="InterPro" id="IPR011990">
    <property type="entry name" value="TPR-like_helical_dom_sf"/>
</dbReference>
<dbReference type="Gene3D" id="1.25.40.10">
    <property type="entry name" value="Tetratricopeptide repeat domain"/>
    <property type="match status" value="1"/>
</dbReference>
<dbReference type="Pfam" id="PF13424">
    <property type="entry name" value="TPR_12"/>
    <property type="match status" value="1"/>
</dbReference>
<dbReference type="EMBL" id="JAJISC010000010">
    <property type="protein sequence ID" value="MCS2611101.1"/>
    <property type="molecule type" value="Genomic_DNA"/>
</dbReference>
<dbReference type="Pfam" id="PF14559">
    <property type="entry name" value="TPR_19"/>
    <property type="match status" value="1"/>
</dbReference>
<evidence type="ECO:0000256" key="1">
    <source>
        <dbReference type="ARBA" id="ARBA00022737"/>
    </source>
</evidence>
<dbReference type="PANTHER" id="PTHR45586:SF1">
    <property type="entry name" value="LIPOPOLYSACCHARIDE ASSEMBLY PROTEIN B"/>
    <property type="match status" value="1"/>
</dbReference>
<feature type="signal peptide" evidence="4">
    <location>
        <begin position="1"/>
        <end position="26"/>
    </location>
</feature>
<keyword evidence="2 3" id="KW-0802">TPR repeat</keyword>
<feature type="repeat" description="TPR" evidence="3">
    <location>
        <begin position="75"/>
        <end position="108"/>
    </location>
</feature>
<proteinExistence type="predicted"/>
<dbReference type="RefSeq" id="WP_259037599.1">
    <property type="nucleotide sequence ID" value="NZ_JAJISC010000010.1"/>
</dbReference>
<feature type="repeat" description="TPR" evidence="3">
    <location>
        <begin position="145"/>
        <end position="178"/>
    </location>
</feature>
<evidence type="ECO:0000256" key="2">
    <source>
        <dbReference type="ARBA" id="ARBA00022803"/>
    </source>
</evidence>
<dbReference type="InterPro" id="IPR051012">
    <property type="entry name" value="CellSynth/LPSAsmb/PSIAsmb"/>
</dbReference>
<keyword evidence="6" id="KW-1185">Reference proteome</keyword>
<dbReference type="Proteomes" id="UP001165542">
    <property type="component" value="Unassembled WGS sequence"/>
</dbReference>
<keyword evidence="4" id="KW-0732">Signal</keyword>
<comment type="caution">
    <text evidence="5">The sequence shown here is derived from an EMBL/GenBank/DDBJ whole genome shotgun (WGS) entry which is preliminary data.</text>
</comment>
<evidence type="ECO:0000256" key="3">
    <source>
        <dbReference type="PROSITE-ProRule" id="PRU00339"/>
    </source>
</evidence>
<dbReference type="InterPro" id="IPR013360">
    <property type="entry name" value="Pilus_4_PilW"/>
</dbReference>
<evidence type="ECO:0000256" key="4">
    <source>
        <dbReference type="SAM" id="SignalP"/>
    </source>
</evidence>
<keyword evidence="1" id="KW-0677">Repeat</keyword>
<sequence length="242" mass="26756">MIGCWGLGTSRRLPLLLLTLASMALAGCASSPQRSDQREAADAYAQLGAAYLEQGNVGRARDALDRALSLDAHHGEALQALALVYQQQGEGELADATFRRALNAAPSLTRTRNNYAAFLYADSRYTEACEQLELAAQDTQYANRAQLFTNLGQCYTALGQTQRARESLERALTIDPRYSRGYWMLTELEVTQGNYVEAWAPLQRYLQLAGADRPALEMAVEIATARSDTTAADHYRQQLDHF</sequence>
<feature type="repeat" description="TPR" evidence="3">
    <location>
        <begin position="41"/>
        <end position="74"/>
    </location>
</feature>
<name>A0ABT2EHM4_9GAMM</name>
<evidence type="ECO:0000313" key="5">
    <source>
        <dbReference type="EMBL" id="MCS2611101.1"/>
    </source>
</evidence>